<comment type="caution">
    <text evidence="5">The sequence shown here is derived from an EMBL/GenBank/DDBJ whole genome shotgun (WGS) entry which is preliminary data.</text>
</comment>
<dbReference type="OrthoDB" id="128002at2759"/>
<feature type="compositionally biased region" description="Polar residues" evidence="1">
    <location>
        <begin position="11"/>
        <end position="21"/>
    </location>
</feature>
<dbReference type="InterPro" id="IPR007003">
    <property type="entry name" value="DUF655"/>
</dbReference>
<feature type="compositionally biased region" description="Basic and acidic residues" evidence="1">
    <location>
        <begin position="22"/>
        <end position="31"/>
    </location>
</feature>
<keyword evidence="13" id="KW-1185">Reference proteome</keyword>
<dbReference type="EMBL" id="QXGC01004950">
    <property type="protein sequence ID" value="KAE9167093.1"/>
    <property type="molecule type" value="Genomic_DNA"/>
</dbReference>
<feature type="region of interest" description="Disordered" evidence="1">
    <location>
        <begin position="1"/>
        <end position="31"/>
    </location>
</feature>
<sequence>MIEELQPRTVVESTSQPVSRSDSGDSNRHGVVDVSEMETIVVNGASASAGEICTRIQLTTGKKEIVCNEVIQCKLMEKNQKMDKTRYEEERAQAVKVNTDVVLLITTSDDVAEPFDLPERCGLVSKGEFDRYFGPFASRGHRSLQEPPNINTHELSLVDGVGDATAEKVIDERRKRRFSSHEDAVSRLIPANKKCKTAEVLCALHCDGEEAEFA</sequence>
<evidence type="ECO:0000313" key="20">
    <source>
        <dbReference type="Proteomes" id="UP000486351"/>
    </source>
</evidence>
<dbReference type="EMBL" id="QXFX01005425">
    <property type="protein sequence ID" value="KAE9060791.1"/>
    <property type="molecule type" value="Genomic_DNA"/>
</dbReference>
<dbReference type="Proteomes" id="UP000437068">
    <property type="component" value="Unassembled WGS sequence"/>
</dbReference>
<accession>A0A6A3PWK6</accession>
<dbReference type="EMBL" id="QXGE01005537">
    <property type="protein sequence ID" value="KAE9267229.1"/>
    <property type="molecule type" value="Genomic_DNA"/>
</dbReference>
<evidence type="ECO:0000313" key="11">
    <source>
        <dbReference type="EMBL" id="KAE9272175.1"/>
    </source>
</evidence>
<evidence type="ECO:0000313" key="15">
    <source>
        <dbReference type="Proteomes" id="UP000440367"/>
    </source>
</evidence>
<dbReference type="Proteomes" id="UP000488956">
    <property type="component" value="Unassembled WGS sequence"/>
</dbReference>
<evidence type="ECO:0000313" key="21">
    <source>
        <dbReference type="Proteomes" id="UP000488956"/>
    </source>
</evidence>
<evidence type="ECO:0000313" key="9">
    <source>
        <dbReference type="EMBL" id="KAE9167996.1"/>
    </source>
</evidence>
<dbReference type="EMBL" id="QXGA01005511">
    <property type="protein sequence ID" value="KAE9066802.1"/>
    <property type="molecule type" value="Genomic_DNA"/>
</dbReference>
<dbReference type="EMBL" id="QXGB01005288">
    <property type="protein sequence ID" value="KAE9163491.1"/>
    <property type="molecule type" value="Genomic_DNA"/>
</dbReference>
<evidence type="ECO:0000313" key="4">
    <source>
        <dbReference type="EMBL" id="KAE9060791.1"/>
    </source>
</evidence>
<dbReference type="EMBL" id="QXGF01005065">
    <property type="protein sequence ID" value="KAE8919012.1"/>
    <property type="molecule type" value="Genomic_DNA"/>
</dbReference>
<dbReference type="AlphaFoldDB" id="A0A6A3PWK6"/>
<evidence type="ECO:0000313" key="19">
    <source>
        <dbReference type="Proteomes" id="UP000476176"/>
    </source>
</evidence>
<evidence type="ECO:0000313" key="10">
    <source>
        <dbReference type="EMBL" id="KAE9267229.1"/>
    </source>
</evidence>
<dbReference type="EMBL" id="QXFZ01005154">
    <property type="protein sequence ID" value="KAE9061777.1"/>
    <property type="molecule type" value="Genomic_DNA"/>
</dbReference>
<evidence type="ECO:0000313" key="8">
    <source>
        <dbReference type="EMBL" id="KAE9167093.1"/>
    </source>
</evidence>
<dbReference type="SUPFAM" id="SSF160975">
    <property type="entry name" value="AF1531-like"/>
    <property type="match status" value="1"/>
</dbReference>
<dbReference type="Proteomes" id="UP000441208">
    <property type="component" value="Unassembled WGS sequence"/>
</dbReference>
<evidence type="ECO:0000313" key="6">
    <source>
        <dbReference type="EMBL" id="KAE9066802.1"/>
    </source>
</evidence>
<dbReference type="Proteomes" id="UP000460718">
    <property type="component" value="Unassembled WGS sequence"/>
</dbReference>
<dbReference type="Proteomes" id="UP000440367">
    <property type="component" value="Unassembled WGS sequence"/>
</dbReference>
<organism evidence="5 17">
    <name type="scientific">Phytophthora fragariae</name>
    <dbReference type="NCBI Taxonomy" id="53985"/>
    <lineage>
        <taxon>Eukaryota</taxon>
        <taxon>Sar</taxon>
        <taxon>Stramenopiles</taxon>
        <taxon>Oomycota</taxon>
        <taxon>Peronosporomycetes</taxon>
        <taxon>Peronosporales</taxon>
        <taxon>Peronosporaceae</taxon>
        <taxon>Phytophthora</taxon>
    </lineage>
</organism>
<proteinExistence type="predicted"/>
<protein>
    <submittedName>
        <fullName evidence="5">Uncharacterized protein</fullName>
    </submittedName>
</protein>
<dbReference type="EMBL" id="QXFW01005484">
    <property type="protein sequence ID" value="KAE8961875.1"/>
    <property type="molecule type" value="Genomic_DNA"/>
</dbReference>
<evidence type="ECO:0000313" key="17">
    <source>
        <dbReference type="Proteomes" id="UP000441208"/>
    </source>
</evidence>
<evidence type="ECO:0000313" key="16">
    <source>
        <dbReference type="Proteomes" id="UP000440732"/>
    </source>
</evidence>
<evidence type="ECO:0000313" key="7">
    <source>
        <dbReference type="EMBL" id="KAE9163491.1"/>
    </source>
</evidence>
<dbReference type="Gene3D" id="1.10.150.280">
    <property type="entry name" value="AF1531-like domain"/>
    <property type="match status" value="1"/>
</dbReference>
<dbReference type="EMBL" id="QXGD01004971">
    <property type="protein sequence ID" value="KAE9167996.1"/>
    <property type="molecule type" value="Genomic_DNA"/>
</dbReference>
<dbReference type="Pfam" id="PF04919">
    <property type="entry name" value="DUF655"/>
    <property type="match status" value="1"/>
</dbReference>
<evidence type="ECO:0000313" key="18">
    <source>
        <dbReference type="Proteomes" id="UP000460718"/>
    </source>
</evidence>
<dbReference type="Proteomes" id="UP000486351">
    <property type="component" value="Unassembled WGS sequence"/>
</dbReference>
<reference evidence="12 13" key="1">
    <citation type="submission" date="2018-08" db="EMBL/GenBank/DDBJ databases">
        <title>Genomic investigation of the strawberry pathogen Phytophthora fragariae indicates pathogenicity is determined by transcriptional variation in three key races.</title>
        <authorList>
            <person name="Adams T.M."/>
            <person name="Armitage A.D."/>
            <person name="Sobczyk M.K."/>
            <person name="Bates H.J."/>
            <person name="Dunwell J.M."/>
            <person name="Nellist C.F."/>
            <person name="Harrison R.J."/>
        </authorList>
    </citation>
    <scope>NUCLEOTIDE SEQUENCE [LARGE SCALE GENOMIC DNA]</scope>
    <source>
        <strain evidence="10 14">A4</strain>
        <strain evidence="9 15">BC-1</strain>
        <strain evidence="8 19">BC-23</strain>
        <strain evidence="7 13">NOV-27</strain>
        <strain evidence="6 16">NOV-5</strain>
        <strain evidence="5 17">NOV-71</strain>
        <strain evidence="11 20">NOV-77</strain>
        <strain evidence="2 12">NOV-9</strain>
        <strain evidence="4 21">ONT-3</strain>
        <strain evidence="3 18">SCRP245</strain>
    </source>
</reference>
<evidence type="ECO:0000313" key="13">
    <source>
        <dbReference type="Proteomes" id="UP000433483"/>
    </source>
</evidence>
<evidence type="ECO:0000313" key="14">
    <source>
        <dbReference type="Proteomes" id="UP000437068"/>
    </source>
</evidence>
<gene>
    <name evidence="10" type="ORF">PF001_g30171</name>
    <name evidence="9" type="ORF">PF002_g30729</name>
    <name evidence="8" type="ORF">PF004_g28941</name>
    <name evidence="7" type="ORF">PF005_g30423</name>
    <name evidence="6" type="ORF">PF006_g30137</name>
    <name evidence="5" type="ORF">PF007_g30139</name>
    <name evidence="11" type="ORF">PF008_g30165</name>
    <name evidence="2" type="ORF">PF009_g30675</name>
    <name evidence="4" type="ORF">PF010_g30075</name>
    <name evidence="3" type="ORF">PF011_g29587</name>
</gene>
<evidence type="ECO:0000313" key="3">
    <source>
        <dbReference type="EMBL" id="KAE8961875.1"/>
    </source>
</evidence>
<evidence type="ECO:0000313" key="2">
    <source>
        <dbReference type="EMBL" id="KAE8919012.1"/>
    </source>
</evidence>
<dbReference type="Proteomes" id="UP000440732">
    <property type="component" value="Unassembled WGS sequence"/>
</dbReference>
<evidence type="ECO:0000313" key="12">
    <source>
        <dbReference type="Proteomes" id="UP000429523"/>
    </source>
</evidence>
<dbReference type="Proteomes" id="UP000433483">
    <property type="component" value="Unassembled WGS sequence"/>
</dbReference>
<evidence type="ECO:0000313" key="5">
    <source>
        <dbReference type="EMBL" id="KAE9061777.1"/>
    </source>
</evidence>
<evidence type="ECO:0000256" key="1">
    <source>
        <dbReference type="SAM" id="MobiDB-lite"/>
    </source>
</evidence>
<name>A0A6A3PWK6_9STRA</name>
<dbReference type="Proteomes" id="UP000476176">
    <property type="component" value="Unassembled WGS sequence"/>
</dbReference>
<dbReference type="Proteomes" id="UP000429523">
    <property type="component" value="Unassembled WGS sequence"/>
</dbReference>
<dbReference type="EMBL" id="QXFY01005464">
    <property type="protein sequence ID" value="KAE9272175.1"/>
    <property type="molecule type" value="Genomic_DNA"/>
</dbReference>